<evidence type="ECO:0000256" key="6">
    <source>
        <dbReference type="SAM" id="MobiDB-lite"/>
    </source>
</evidence>
<feature type="compositionally biased region" description="Polar residues" evidence="6">
    <location>
        <begin position="952"/>
        <end position="968"/>
    </location>
</feature>
<dbReference type="EMBL" id="FP565575">
    <property type="protein sequence ID" value="CBE69678.1"/>
    <property type="molecule type" value="Genomic_DNA"/>
</dbReference>
<evidence type="ECO:0000313" key="10">
    <source>
        <dbReference type="Proteomes" id="UP000006898"/>
    </source>
</evidence>
<dbReference type="AlphaFoldDB" id="D5MK56"/>
<dbReference type="InterPro" id="IPR004869">
    <property type="entry name" value="MMPL_dom"/>
</dbReference>
<evidence type="ECO:0000256" key="4">
    <source>
        <dbReference type="ARBA" id="ARBA00022989"/>
    </source>
</evidence>
<dbReference type="InterPro" id="IPR050545">
    <property type="entry name" value="Mycobact_MmpL"/>
</dbReference>
<evidence type="ECO:0000256" key="1">
    <source>
        <dbReference type="ARBA" id="ARBA00004651"/>
    </source>
</evidence>
<accession>D5MK56</accession>
<dbReference type="KEGG" id="mox:DAMO_2605"/>
<protein>
    <recommendedName>
        <fullName evidence="8">SSD domain-containing protein</fullName>
    </recommendedName>
</protein>
<dbReference type="InterPro" id="IPR000731">
    <property type="entry name" value="SSD"/>
</dbReference>
<feature type="transmembrane region" description="Helical" evidence="7">
    <location>
        <begin position="334"/>
        <end position="354"/>
    </location>
</feature>
<feature type="transmembrane region" description="Helical" evidence="7">
    <location>
        <begin position="901"/>
        <end position="927"/>
    </location>
</feature>
<dbReference type="STRING" id="671143.DAMO_2605"/>
<dbReference type="PROSITE" id="PS50156">
    <property type="entry name" value="SSD"/>
    <property type="match status" value="1"/>
</dbReference>
<evidence type="ECO:0000256" key="2">
    <source>
        <dbReference type="ARBA" id="ARBA00022475"/>
    </source>
</evidence>
<feature type="transmembrane region" description="Helical" evidence="7">
    <location>
        <begin position="786"/>
        <end position="802"/>
    </location>
</feature>
<feature type="transmembrane region" description="Helical" evidence="7">
    <location>
        <begin position="809"/>
        <end position="829"/>
    </location>
</feature>
<dbReference type="GO" id="GO:0005886">
    <property type="term" value="C:plasma membrane"/>
    <property type="evidence" value="ECO:0007669"/>
    <property type="project" value="UniProtKB-SubCell"/>
</dbReference>
<dbReference type="PANTHER" id="PTHR33406:SF13">
    <property type="entry name" value="MEMBRANE PROTEIN YDFJ"/>
    <property type="match status" value="1"/>
</dbReference>
<dbReference type="Pfam" id="PF03176">
    <property type="entry name" value="MMPL"/>
    <property type="match status" value="2"/>
</dbReference>
<dbReference type="HOGENOM" id="CLU_009099_1_0_0"/>
<keyword evidence="2" id="KW-1003">Cell membrane</keyword>
<dbReference type="Proteomes" id="UP000006898">
    <property type="component" value="Chromosome"/>
</dbReference>
<feature type="transmembrane region" description="Helical" evidence="7">
    <location>
        <begin position="835"/>
        <end position="856"/>
    </location>
</feature>
<feature type="transmembrane region" description="Helical" evidence="7">
    <location>
        <begin position="433"/>
        <end position="456"/>
    </location>
</feature>
<evidence type="ECO:0000256" key="7">
    <source>
        <dbReference type="SAM" id="Phobius"/>
    </source>
</evidence>
<proteinExistence type="predicted"/>
<feature type="transmembrane region" description="Helical" evidence="7">
    <location>
        <begin position="405"/>
        <end position="427"/>
    </location>
</feature>
<gene>
    <name evidence="9" type="ORF">DAMO_2605</name>
</gene>
<dbReference type="Gene3D" id="1.20.1640.10">
    <property type="entry name" value="Multidrug efflux transporter AcrB transmembrane domain"/>
    <property type="match status" value="2"/>
</dbReference>
<dbReference type="PANTHER" id="PTHR33406">
    <property type="entry name" value="MEMBRANE PROTEIN MJ1562-RELATED"/>
    <property type="match status" value="1"/>
</dbReference>
<name>D5MK56_METO1</name>
<keyword evidence="4 7" id="KW-1133">Transmembrane helix</keyword>
<dbReference type="PATRIC" id="fig|671143.5.peg.2290"/>
<feature type="region of interest" description="Disordered" evidence="6">
    <location>
        <begin position="947"/>
        <end position="968"/>
    </location>
</feature>
<organism evidence="9 10">
    <name type="scientific">Methylomirabilis oxygeniifera</name>
    <dbReference type="NCBI Taxonomy" id="671143"/>
    <lineage>
        <taxon>Bacteria</taxon>
        <taxon>Candidatus Methylomirabilota</taxon>
        <taxon>Candidatus Methylomirabilia</taxon>
        <taxon>Candidatus Methylomirabilales</taxon>
        <taxon>Candidatus Methylomirabilaceae</taxon>
        <taxon>Candidatus Methylomirabilis</taxon>
    </lineage>
</organism>
<evidence type="ECO:0000256" key="5">
    <source>
        <dbReference type="ARBA" id="ARBA00023136"/>
    </source>
</evidence>
<keyword evidence="5 7" id="KW-0472">Membrane</keyword>
<dbReference type="eggNOG" id="COG1033">
    <property type="taxonomic scope" value="Bacteria"/>
</dbReference>
<sequence length="968" mass="106820">MRGHTPCEARRMSLRKLLSHTVLAYPRTTLVVAVLLTLLSVWVAIARLRFTSTHQAMSSLSGRVGQVQERYNQAFGDPDQVVIVVEAADQEQAKRYAAVLAGRLEASADIEEAIYRFDLTSLEDHFLMYLTPQQLNDLRDKLEEHASLLEELSAKPGINRLFQLIHREISSALVGRLFTGFLGEEEEGEVKRPVELQPLIALLTQLEAWASGPRSYTSPWKQFMVEADENGDREGYLWSDNKQLLFILATVRADPTSLHKFERPIQSIRGEIRSLQSRYPGVKAGVTGGPALEYDEVTAAQRDSGLMTFISLGGVTLLVAAVFRGVLRPLMGMIALVMGVCWAFGFAAVTVGHLNMMSMVLAPMLIGIGMDYGIHLVARYEEERGAGHTIQESLEQAFEGAGPGILHAAITTSVALFALLLTGVSVLQELGLITGFGLLLTLVSTFVVLPPLLLLWDRRPATDGSAENAAATVKGHVMRGKVGDIRWPLPYLPKPPDFMEFWYRRPRTVLLLSAIGTLAALYAMSRIEFDGNVLHLQAEGTESVDWELKIIRQSERSTIYGVILAENLEEVRTKTKALEALASVSKVESIAMLIPEDQERKLRLAHDLRPLLAKADLSTLPQPGPVDLDELLNTLQRIKAKMLTAEDAEKWTGKDKPPLEQMTQVRRLVDRFERRIQQRGYAEVRRRLAVFQDKLFDDFSDKMSLLGRAVASGPVELDDVPNDLKKQFVGRDGSYLIRVYPKGDPWEFASQITFVRELRSVDPDAVGDPVKGFEVISAMKRGYQQVAIYALIGVAALFLLNLRDLRYFLLAKVPLLIGAIWIAGLMELFHLKFNLANLIIIPLIVAPGVENGLLIIHRFREEGEAAILPKSIGKGVVLSSLTTMIGFGSLLMAHHRGAYSIGLLVTLGVGAVLLVSVVVLPALLTVVARHPSKEAISGSGLLAEGAPGQLEPSAQNIEQDTIFNSKEK</sequence>
<evidence type="ECO:0000259" key="8">
    <source>
        <dbReference type="PROSITE" id="PS50156"/>
    </source>
</evidence>
<feature type="transmembrane region" description="Helical" evidence="7">
    <location>
        <begin position="306"/>
        <end position="327"/>
    </location>
</feature>
<keyword evidence="3 7" id="KW-0812">Transmembrane</keyword>
<feature type="transmembrane region" description="Helical" evidence="7">
    <location>
        <begin position="876"/>
        <end position="895"/>
    </location>
</feature>
<feature type="transmembrane region" description="Helical" evidence="7">
    <location>
        <begin position="21"/>
        <end position="45"/>
    </location>
</feature>
<comment type="subcellular location">
    <subcellularLocation>
        <location evidence="1">Cell membrane</location>
        <topology evidence="1">Multi-pass membrane protein</topology>
    </subcellularLocation>
</comment>
<dbReference type="SUPFAM" id="SSF82866">
    <property type="entry name" value="Multidrug efflux transporter AcrB transmembrane domain"/>
    <property type="match status" value="2"/>
</dbReference>
<evidence type="ECO:0000313" key="9">
    <source>
        <dbReference type="EMBL" id="CBE69678.1"/>
    </source>
</evidence>
<reference evidence="9 10" key="1">
    <citation type="journal article" date="2010" name="Nature">
        <title>Nitrite-driven anaerobic methane oxidation by oxygenic bacteria.</title>
        <authorList>
            <person name="Ettwig K.F."/>
            <person name="Butler M.K."/>
            <person name="Le Paslier D."/>
            <person name="Pelletier E."/>
            <person name="Mangenot S."/>
            <person name="Kuypers M.M.M."/>
            <person name="Schreiber F."/>
            <person name="Dutilh B.E."/>
            <person name="Zedelius J."/>
            <person name="de Beer D."/>
            <person name="Gloerich J."/>
            <person name="Wessels H.J.C.T."/>
            <person name="van Allen T."/>
            <person name="Luesken F."/>
            <person name="Wu M."/>
            <person name="van de Pas-Schoonen K.T."/>
            <person name="Op den Camp H.J.M."/>
            <person name="Janssen-Megens E.M."/>
            <person name="Francoijs K-J."/>
            <person name="Stunnenberg H."/>
            <person name="Weissenbach J."/>
            <person name="Jetten M.S.M."/>
            <person name="Strous M."/>
        </authorList>
    </citation>
    <scope>NUCLEOTIDE SEQUENCE [LARGE SCALE GENOMIC DNA]</scope>
</reference>
<evidence type="ECO:0000256" key="3">
    <source>
        <dbReference type="ARBA" id="ARBA00022692"/>
    </source>
</evidence>
<feature type="domain" description="SSD" evidence="8">
    <location>
        <begin position="338"/>
        <end position="455"/>
    </location>
</feature>